<name>A0A7Y7WSG4_9PSED</name>
<dbReference type="EMBL" id="JACAQA010000015">
    <property type="protein sequence ID" value="NWB86889.1"/>
    <property type="molecule type" value="Genomic_DNA"/>
</dbReference>
<evidence type="ECO:0000313" key="2">
    <source>
        <dbReference type="Proteomes" id="UP000522864"/>
    </source>
</evidence>
<dbReference type="RefSeq" id="WP_177101776.1">
    <property type="nucleotide sequence ID" value="NZ_JACAQA010000015.1"/>
</dbReference>
<protein>
    <submittedName>
        <fullName evidence="1">Uncharacterized protein</fullName>
    </submittedName>
</protein>
<gene>
    <name evidence="1" type="ORF">HX830_18590</name>
</gene>
<dbReference type="AlphaFoldDB" id="A0A7Y7WSG4"/>
<reference evidence="1 2" key="1">
    <citation type="submission" date="2020-04" db="EMBL/GenBank/DDBJ databases">
        <title>Molecular characterization of pseudomonads from Agaricus bisporus reveal novel blotch 2 pathogens in Western Europe.</title>
        <authorList>
            <person name="Taparia T."/>
            <person name="Krijger M."/>
            <person name="Haynes E."/>
            <person name="Elpinstone J.G."/>
            <person name="Noble R."/>
            <person name="Van Der Wolf J."/>
        </authorList>
    </citation>
    <scope>NUCLEOTIDE SEQUENCE [LARGE SCALE GENOMIC DNA]</scope>
    <source>
        <strain evidence="1 2">G9001</strain>
    </source>
</reference>
<sequence length="137" mass="15676">MSFVYESIGADVANAVRWETYPEYQNSWKAHPDAWVIDRELDVFIWRIKGRMPEWPNQIFGACWKGDGNVRAEVIESLKVTPDTEGKLCDVFWDVISISLPALLEPERALIERAFKDALEALSKHRSGIANVQVSIR</sequence>
<accession>A0A7Y7WSG4</accession>
<dbReference type="Proteomes" id="UP000522864">
    <property type="component" value="Unassembled WGS sequence"/>
</dbReference>
<proteinExistence type="predicted"/>
<comment type="caution">
    <text evidence="1">The sequence shown here is derived from an EMBL/GenBank/DDBJ whole genome shotgun (WGS) entry which is preliminary data.</text>
</comment>
<organism evidence="1 2">
    <name type="scientific">Pseudomonas gingeri</name>
    <dbReference type="NCBI Taxonomy" id="117681"/>
    <lineage>
        <taxon>Bacteria</taxon>
        <taxon>Pseudomonadati</taxon>
        <taxon>Pseudomonadota</taxon>
        <taxon>Gammaproteobacteria</taxon>
        <taxon>Pseudomonadales</taxon>
        <taxon>Pseudomonadaceae</taxon>
        <taxon>Pseudomonas</taxon>
    </lineage>
</organism>
<evidence type="ECO:0000313" key="1">
    <source>
        <dbReference type="EMBL" id="NWB86889.1"/>
    </source>
</evidence>